<dbReference type="Pfam" id="PF04241">
    <property type="entry name" value="DUF423"/>
    <property type="match status" value="1"/>
</dbReference>
<proteinExistence type="inferred from homology"/>
<keyword evidence="4 6" id="KW-1133">Transmembrane helix</keyword>
<evidence type="ECO:0000313" key="8">
    <source>
        <dbReference type="Proteomes" id="UP001220610"/>
    </source>
</evidence>
<name>A0AAJ6BGI2_9BACT</name>
<dbReference type="EMBL" id="CP119311">
    <property type="protein sequence ID" value="WEK35302.1"/>
    <property type="molecule type" value="Genomic_DNA"/>
</dbReference>
<evidence type="ECO:0000256" key="2">
    <source>
        <dbReference type="ARBA" id="ARBA00009694"/>
    </source>
</evidence>
<feature type="transmembrane region" description="Helical" evidence="6">
    <location>
        <begin position="102"/>
        <end position="126"/>
    </location>
</feature>
<gene>
    <name evidence="7" type="ORF">P0Y53_22655</name>
</gene>
<dbReference type="AlphaFoldDB" id="A0AAJ6BGI2"/>
<comment type="similarity">
    <text evidence="2">Belongs to the UPF0382 family.</text>
</comment>
<feature type="transmembrane region" description="Helical" evidence="6">
    <location>
        <begin position="47"/>
        <end position="63"/>
    </location>
</feature>
<comment type="subcellular location">
    <subcellularLocation>
        <location evidence="1">Membrane</location>
        <topology evidence="1">Multi-pass membrane protein</topology>
    </subcellularLocation>
</comment>
<evidence type="ECO:0000256" key="6">
    <source>
        <dbReference type="SAM" id="Phobius"/>
    </source>
</evidence>
<dbReference type="InterPro" id="IPR006696">
    <property type="entry name" value="DUF423"/>
</dbReference>
<keyword evidence="3 6" id="KW-0812">Transmembrane</keyword>
<organism evidence="7 8">
    <name type="scientific">Candidatus Pseudobacter hemicellulosilyticus</name>
    <dbReference type="NCBI Taxonomy" id="3121375"/>
    <lineage>
        <taxon>Bacteria</taxon>
        <taxon>Pseudomonadati</taxon>
        <taxon>Bacteroidota</taxon>
        <taxon>Chitinophagia</taxon>
        <taxon>Chitinophagales</taxon>
        <taxon>Chitinophagaceae</taxon>
        <taxon>Pseudobacter</taxon>
    </lineage>
</organism>
<evidence type="ECO:0000313" key="7">
    <source>
        <dbReference type="EMBL" id="WEK35302.1"/>
    </source>
</evidence>
<evidence type="ECO:0000256" key="3">
    <source>
        <dbReference type="ARBA" id="ARBA00022692"/>
    </source>
</evidence>
<dbReference type="PANTHER" id="PTHR43461:SF1">
    <property type="entry name" value="TRANSMEMBRANE PROTEIN 256"/>
    <property type="match status" value="1"/>
</dbReference>
<reference evidence="7" key="1">
    <citation type="submission" date="2023-03" db="EMBL/GenBank/DDBJ databases">
        <title>Andean soil-derived lignocellulolytic bacterial consortium as a source of novel taxa and putative plastic-active enzymes.</title>
        <authorList>
            <person name="Diaz-Garcia L."/>
            <person name="Chuvochina M."/>
            <person name="Feuerriegel G."/>
            <person name="Bunk B."/>
            <person name="Sproer C."/>
            <person name="Streit W.R."/>
            <person name="Rodriguez L.M."/>
            <person name="Overmann J."/>
            <person name="Jimenez D.J."/>
        </authorList>
    </citation>
    <scope>NUCLEOTIDE SEQUENCE</scope>
    <source>
        <strain evidence="7">MAG 7</strain>
    </source>
</reference>
<evidence type="ECO:0000256" key="1">
    <source>
        <dbReference type="ARBA" id="ARBA00004141"/>
    </source>
</evidence>
<accession>A0AAJ6BGI2</accession>
<evidence type="ECO:0000256" key="4">
    <source>
        <dbReference type="ARBA" id="ARBA00022989"/>
    </source>
</evidence>
<evidence type="ECO:0000256" key="5">
    <source>
        <dbReference type="ARBA" id="ARBA00023136"/>
    </source>
</evidence>
<dbReference type="GO" id="GO:0005886">
    <property type="term" value="C:plasma membrane"/>
    <property type="evidence" value="ECO:0007669"/>
    <property type="project" value="TreeGrafter"/>
</dbReference>
<feature type="transmembrane region" description="Helical" evidence="6">
    <location>
        <begin position="70"/>
        <end position="90"/>
    </location>
</feature>
<sequence length="129" mass="13824">MHKGYLCTAALLGALSVALGAFGAHGLKKLVPPETVTTFETGVRYQFYHVFALLLVGILYERFSGNLMNYAANSFIAGIVLFSGSLYLLTVLKATNTVGLKGIGAITPIGGLFFIAGWVLLFLAFFRKA</sequence>
<protein>
    <submittedName>
        <fullName evidence="7">DUF423 domain-containing protein</fullName>
    </submittedName>
</protein>
<dbReference type="PANTHER" id="PTHR43461">
    <property type="entry name" value="TRANSMEMBRANE PROTEIN 256"/>
    <property type="match status" value="1"/>
</dbReference>
<keyword evidence="5 6" id="KW-0472">Membrane</keyword>
<dbReference type="Proteomes" id="UP001220610">
    <property type="component" value="Chromosome"/>
</dbReference>